<keyword evidence="4" id="KW-1185">Reference proteome</keyword>
<name>A0ABR6KIH8_9BACT</name>
<dbReference type="InterPro" id="IPR011761">
    <property type="entry name" value="ATP-grasp"/>
</dbReference>
<evidence type="ECO:0000313" key="3">
    <source>
        <dbReference type="EMBL" id="MBB4621320.1"/>
    </source>
</evidence>
<organism evidence="3 4">
    <name type="scientific">Parabacteroides faecis</name>
    <dbReference type="NCBI Taxonomy" id="1217282"/>
    <lineage>
        <taxon>Bacteria</taxon>
        <taxon>Pseudomonadati</taxon>
        <taxon>Bacteroidota</taxon>
        <taxon>Bacteroidia</taxon>
        <taxon>Bacteroidales</taxon>
        <taxon>Tannerellaceae</taxon>
        <taxon>Parabacteroides</taxon>
    </lineage>
</organism>
<evidence type="ECO:0000313" key="4">
    <source>
        <dbReference type="Proteomes" id="UP000533637"/>
    </source>
</evidence>
<dbReference type="Pfam" id="PF02655">
    <property type="entry name" value="ATP-grasp_3"/>
    <property type="match status" value="1"/>
</dbReference>
<sequence>MNILIIDGGLQALSVARSLKKAGYYVCAMLQKNDVAVRSNFIDDIYITFGTLDKAEDCIRFLYRILDNKEFAVIIPLSDRTSDWLSLYKKYIEKTYHLKCAIPDYCVFQKANDKWLLMELCENNNIPHPKTRILTYDTLFETASFVGFPALIKPNLSVGARGITLVNDFNDLCNKYGLIYNQYGECTLQEYIQNDGSPYYNVMLYRNKQGEIINSVIIEIIRYFPVKGGSSSFCKTIESKKLVDICARTLSILNWIGFADFDILKTIDGDYKIIEINPRVPASIRAAEISGVNFPDIIVKDILNKVSDKYLYIPNKQLRYLGLDFIWFLSSSKRFSCNPSWFRFFGEDLYYQEKGAMLFSLLSGFCKICSPSFLKSKLGF</sequence>
<comment type="caution">
    <text evidence="3">The sequence shown here is derived from an EMBL/GenBank/DDBJ whole genome shotgun (WGS) entry which is preliminary data.</text>
</comment>
<keyword evidence="1" id="KW-0547">Nucleotide-binding</keyword>
<feature type="domain" description="ATP-grasp" evidence="2">
    <location>
        <begin position="118"/>
        <end position="303"/>
    </location>
</feature>
<dbReference type="InterPro" id="IPR003806">
    <property type="entry name" value="ATP-grasp_PylC-type"/>
</dbReference>
<proteinExistence type="predicted"/>
<protein>
    <submittedName>
        <fullName evidence="3">ATP-grasp superfamily ATP-dependent carboligase</fullName>
    </submittedName>
</protein>
<evidence type="ECO:0000259" key="2">
    <source>
        <dbReference type="PROSITE" id="PS50975"/>
    </source>
</evidence>
<dbReference type="Gene3D" id="3.30.470.20">
    <property type="entry name" value="ATP-grasp fold, B domain"/>
    <property type="match status" value="1"/>
</dbReference>
<dbReference type="SUPFAM" id="SSF56059">
    <property type="entry name" value="Glutathione synthetase ATP-binding domain-like"/>
    <property type="match status" value="1"/>
</dbReference>
<dbReference type="Proteomes" id="UP000533637">
    <property type="component" value="Unassembled WGS sequence"/>
</dbReference>
<evidence type="ECO:0000256" key="1">
    <source>
        <dbReference type="PROSITE-ProRule" id="PRU00409"/>
    </source>
</evidence>
<accession>A0ABR6KIH8</accession>
<dbReference type="PROSITE" id="PS50975">
    <property type="entry name" value="ATP_GRASP"/>
    <property type="match status" value="1"/>
</dbReference>
<dbReference type="InterPro" id="IPR013815">
    <property type="entry name" value="ATP_grasp_subdomain_1"/>
</dbReference>
<gene>
    <name evidence="3" type="ORF">GGQ57_001214</name>
</gene>
<reference evidence="3 4" key="1">
    <citation type="submission" date="2020-08" db="EMBL/GenBank/DDBJ databases">
        <title>Genomic Encyclopedia of Type Strains, Phase IV (KMG-IV): sequencing the most valuable type-strain genomes for metagenomic binning, comparative biology and taxonomic classification.</title>
        <authorList>
            <person name="Goeker M."/>
        </authorList>
    </citation>
    <scope>NUCLEOTIDE SEQUENCE [LARGE SCALE GENOMIC DNA]</scope>
    <source>
        <strain evidence="3 4">DSM 102983</strain>
    </source>
</reference>
<dbReference type="Gene3D" id="3.30.1490.20">
    <property type="entry name" value="ATP-grasp fold, A domain"/>
    <property type="match status" value="1"/>
</dbReference>
<dbReference type="EMBL" id="JACHOC010000002">
    <property type="protein sequence ID" value="MBB4621320.1"/>
    <property type="molecule type" value="Genomic_DNA"/>
</dbReference>
<keyword evidence="1" id="KW-0067">ATP-binding</keyword>
<dbReference type="RefSeq" id="WP_183669549.1">
    <property type="nucleotide sequence ID" value="NZ_BMPB01000003.1"/>
</dbReference>